<evidence type="ECO:0000256" key="5">
    <source>
        <dbReference type="SAM" id="Phobius"/>
    </source>
</evidence>
<proteinExistence type="predicted"/>
<organism evidence="7 8">
    <name type="scientific">Gymnopus androsaceus JB14</name>
    <dbReference type="NCBI Taxonomy" id="1447944"/>
    <lineage>
        <taxon>Eukaryota</taxon>
        <taxon>Fungi</taxon>
        <taxon>Dikarya</taxon>
        <taxon>Basidiomycota</taxon>
        <taxon>Agaricomycotina</taxon>
        <taxon>Agaricomycetes</taxon>
        <taxon>Agaricomycetidae</taxon>
        <taxon>Agaricales</taxon>
        <taxon>Marasmiineae</taxon>
        <taxon>Omphalotaceae</taxon>
        <taxon>Gymnopus</taxon>
    </lineage>
</organism>
<reference evidence="7" key="1">
    <citation type="journal article" date="2019" name="Environ. Microbiol.">
        <title>Fungal ecological strategies reflected in gene transcription - a case study of two litter decomposers.</title>
        <authorList>
            <person name="Barbi F."/>
            <person name="Kohler A."/>
            <person name="Barry K."/>
            <person name="Baskaran P."/>
            <person name="Daum C."/>
            <person name="Fauchery L."/>
            <person name="Ihrmark K."/>
            <person name="Kuo A."/>
            <person name="LaButti K."/>
            <person name="Lipzen A."/>
            <person name="Morin E."/>
            <person name="Grigoriev I.V."/>
            <person name="Henrissat B."/>
            <person name="Lindahl B."/>
            <person name="Martin F."/>
        </authorList>
    </citation>
    <scope>NUCLEOTIDE SEQUENCE</scope>
    <source>
        <strain evidence="7">JB14</strain>
    </source>
</reference>
<evidence type="ECO:0000256" key="2">
    <source>
        <dbReference type="ARBA" id="ARBA00022692"/>
    </source>
</evidence>
<feature type="transmembrane region" description="Helical" evidence="5">
    <location>
        <begin position="161"/>
        <end position="179"/>
    </location>
</feature>
<comment type="subcellular location">
    <subcellularLocation>
        <location evidence="1">Membrane</location>
        <topology evidence="1">Multi-pass membrane protein</topology>
    </subcellularLocation>
</comment>
<feature type="transmembrane region" description="Helical" evidence="5">
    <location>
        <begin position="70"/>
        <end position="87"/>
    </location>
</feature>
<dbReference type="AlphaFoldDB" id="A0A6A4I9P2"/>
<dbReference type="OrthoDB" id="2585651at2759"/>
<feature type="chain" id="PRO_5025362454" evidence="6">
    <location>
        <begin position="16"/>
        <end position="180"/>
    </location>
</feature>
<evidence type="ECO:0000313" key="8">
    <source>
        <dbReference type="Proteomes" id="UP000799118"/>
    </source>
</evidence>
<evidence type="ECO:0000256" key="6">
    <source>
        <dbReference type="SAM" id="SignalP"/>
    </source>
</evidence>
<protein>
    <submittedName>
        <fullName evidence="7">DUF1772-domain-containing protein</fullName>
    </submittedName>
</protein>
<keyword evidence="4 5" id="KW-0472">Membrane</keyword>
<keyword evidence="8" id="KW-1185">Reference proteome</keyword>
<dbReference type="PANTHER" id="PTHR35042:SF1">
    <property type="entry name" value="DUF1772-DOMAIN-CONTAINING PROTEIN"/>
    <property type="match status" value="1"/>
</dbReference>
<dbReference type="Pfam" id="PF08592">
    <property type="entry name" value="Anthrone_oxy"/>
    <property type="match status" value="1"/>
</dbReference>
<evidence type="ECO:0000256" key="4">
    <source>
        <dbReference type="ARBA" id="ARBA00023136"/>
    </source>
</evidence>
<dbReference type="GO" id="GO:0016020">
    <property type="term" value="C:membrane"/>
    <property type="evidence" value="ECO:0007669"/>
    <property type="project" value="UniProtKB-SubCell"/>
</dbReference>
<evidence type="ECO:0000313" key="7">
    <source>
        <dbReference type="EMBL" id="KAE9405415.1"/>
    </source>
</evidence>
<dbReference type="Proteomes" id="UP000799118">
    <property type="component" value="Unassembled WGS sequence"/>
</dbReference>
<accession>A0A6A4I9P2</accession>
<name>A0A6A4I9P2_9AGAR</name>
<feature type="transmembrane region" description="Helical" evidence="5">
    <location>
        <begin position="99"/>
        <end position="120"/>
    </location>
</feature>
<dbReference type="InterPro" id="IPR013901">
    <property type="entry name" value="Anthrone_oxy"/>
</dbReference>
<dbReference type="PANTHER" id="PTHR35042">
    <property type="entry name" value="ANTHRONE OXYGENASE ENCC"/>
    <property type="match status" value="1"/>
</dbReference>
<keyword evidence="2 5" id="KW-0812">Transmembrane</keyword>
<keyword evidence="6" id="KW-0732">Signal</keyword>
<feature type="transmembrane region" description="Helical" evidence="5">
    <location>
        <begin position="12"/>
        <end position="35"/>
    </location>
</feature>
<keyword evidence="3 5" id="KW-1133">Transmembrane helix</keyword>
<evidence type="ECO:0000256" key="3">
    <source>
        <dbReference type="ARBA" id="ARBA00022989"/>
    </source>
</evidence>
<feature type="signal peptide" evidence="6">
    <location>
        <begin position="1"/>
        <end position="15"/>
    </location>
</feature>
<gene>
    <name evidence="7" type="ORF">BT96DRAFT_338716</name>
</gene>
<dbReference type="EMBL" id="ML769409">
    <property type="protein sequence ID" value="KAE9405415.1"/>
    <property type="molecule type" value="Genomic_DNA"/>
</dbReference>
<evidence type="ECO:0000256" key="1">
    <source>
        <dbReference type="ARBA" id="ARBA00004141"/>
    </source>
</evidence>
<sequence>MALVALPSGIHIAVAVGLSGSAWCSGAIMACSYVAGDALLDPSLPASATAHASSIWENFYTRGRNANPPIALLTAASFAYAAYYLPNPLSIQSIHNTRSLLAIAGLLTISIVPYTFLVMWSTNGALHAKAAAVRERTKNGAETLLDDGTKELLQKWNLLNFGRGTLPLLATAVGIYAVFF</sequence>